<dbReference type="InterPro" id="IPR036129">
    <property type="entry name" value="Glycerate_kinase_sf"/>
</dbReference>
<dbReference type="AlphaFoldDB" id="U2SJN7"/>
<dbReference type="PANTHER" id="PTHR21599:SF0">
    <property type="entry name" value="GLYCERATE KINASE"/>
    <property type="match status" value="1"/>
</dbReference>
<dbReference type="SUPFAM" id="SSF110738">
    <property type="entry name" value="Glycerate kinase I"/>
    <property type="match status" value="1"/>
</dbReference>
<dbReference type="OrthoDB" id="9774290at2"/>
<dbReference type="InterPro" id="IPR018193">
    <property type="entry name" value="Glyc_kinase_flavodox-like_fold"/>
</dbReference>
<dbReference type="Pfam" id="PF02595">
    <property type="entry name" value="Gly_kinase"/>
    <property type="match status" value="1"/>
</dbReference>
<dbReference type="RefSeq" id="WP_021796216.1">
    <property type="nucleotide sequence ID" value="NZ_ACVN02000023.1"/>
</dbReference>
<keyword evidence="2 4" id="KW-0808">Transferase</keyword>
<gene>
    <name evidence="5" type="ORF">HMPREF0682_0556</name>
</gene>
<dbReference type="PANTHER" id="PTHR21599">
    <property type="entry name" value="GLYCERATE KINASE"/>
    <property type="match status" value="1"/>
</dbReference>
<dbReference type="GeneID" id="95359992"/>
<comment type="similarity">
    <text evidence="1 4">Belongs to the glycerate kinase type-1 family.</text>
</comment>
<evidence type="ECO:0000313" key="5">
    <source>
        <dbReference type="EMBL" id="ERK62837.1"/>
    </source>
</evidence>
<dbReference type="InterPro" id="IPR018197">
    <property type="entry name" value="Glycerate_kinase_RE-like"/>
</dbReference>
<evidence type="ECO:0000256" key="2">
    <source>
        <dbReference type="ARBA" id="ARBA00022679"/>
    </source>
</evidence>
<evidence type="ECO:0000313" key="6">
    <source>
        <dbReference type="Proteomes" id="UP000017052"/>
    </source>
</evidence>
<dbReference type="GO" id="GO:0008887">
    <property type="term" value="F:glycerate kinase activity"/>
    <property type="evidence" value="ECO:0007669"/>
    <property type="project" value="UniProtKB-UniRule"/>
</dbReference>
<dbReference type="Gene3D" id="3.90.1510.10">
    <property type="entry name" value="Glycerate kinase, domain 2"/>
    <property type="match status" value="1"/>
</dbReference>
<dbReference type="InterPro" id="IPR004381">
    <property type="entry name" value="Glycerate_kinase"/>
</dbReference>
<dbReference type="Gene3D" id="3.40.50.10350">
    <property type="entry name" value="Glycerate kinase, domain 1"/>
    <property type="match status" value="1"/>
</dbReference>
<dbReference type="EMBL" id="ACVN02000023">
    <property type="protein sequence ID" value="ERK62837.1"/>
    <property type="molecule type" value="Genomic_DNA"/>
</dbReference>
<proteinExistence type="inferred from homology"/>
<dbReference type="Proteomes" id="UP000017052">
    <property type="component" value="Unassembled WGS sequence"/>
</dbReference>
<sequence>MSRYVLAPDSFKESLTATEATEAMAAGVRDADPTAETVACPMTDGGEGFALTLASSLGAEPISVPSHDALGRPIEGLIHRVGDTVVLDVATACGLELVEPALRDVLNCDSYGVGELVLAALDAGARRLVIGLGGSATNDGGAGMLAALGVRFLDARGRPVATTPTGLAHLASLDVGGLDPRLADVEVQAACDVDSPLLGPRGASAVFGPQKGATAQQVMLLDTLLTRLSALSGTRGVALASEPGAGAAGGLGWAILTFLGGRMRSGVDLVIEATGLREALTGATAVLTGEGAADAQTLTGKTAAGVAAAARERGVPVVVFAGRIADDARALLDQGVAGLVTITPEGTPLDRALAEGGRNLRAAVAGWVRRHQ</sequence>
<evidence type="ECO:0000256" key="4">
    <source>
        <dbReference type="PIRNR" id="PIRNR006078"/>
    </source>
</evidence>
<reference evidence="5" key="1">
    <citation type="submission" date="2013-08" db="EMBL/GenBank/DDBJ databases">
        <authorList>
            <person name="Durkin A.S."/>
            <person name="Haft D.R."/>
            <person name="McCorrison J."/>
            <person name="Torralba M."/>
            <person name="Gillis M."/>
            <person name="Haft D.H."/>
            <person name="Methe B."/>
            <person name="Sutton G."/>
            <person name="Nelson K.E."/>
        </authorList>
    </citation>
    <scope>NUCLEOTIDE SEQUENCE [LARGE SCALE GENOMIC DNA]</scope>
    <source>
        <strain evidence="5">F0233</strain>
    </source>
</reference>
<dbReference type="EC" id="2.7.1.31" evidence="5"/>
<name>U2SJN7_9ACTN</name>
<dbReference type="GO" id="GO:0031388">
    <property type="term" value="P:organic acid phosphorylation"/>
    <property type="evidence" value="ECO:0007669"/>
    <property type="project" value="UniProtKB-UniRule"/>
</dbReference>
<protein>
    <submittedName>
        <fullName evidence="5">Glycerate kinase</fullName>
        <ecNumber evidence="5">2.7.1.31</ecNumber>
    </submittedName>
</protein>
<dbReference type="NCBIfam" id="TIGR00045">
    <property type="entry name" value="glycerate kinase"/>
    <property type="match status" value="1"/>
</dbReference>
<keyword evidence="6" id="KW-1185">Reference proteome</keyword>
<dbReference type="PIRSF" id="PIRSF006078">
    <property type="entry name" value="GlxK"/>
    <property type="match status" value="1"/>
</dbReference>
<accession>U2SJN7</accession>
<evidence type="ECO:0000256" key="1">
    <source>
        <dbReference type="ARBA" id="ARBA00006284"/>
    </source>
</evidence>
<organism evidence="5 6">
    <name type="scientific">Propionibacterium acidifaciens F0233</name>
    <dbReference type="NCBI Taxonomy" id="553198"/>
    <lineage>
        <taxon>Bacteria</taxon>
        <taxon>Bacillati</taxon>
        <taxon>Actinomycetota</taxon>
        <taxon>Actinomycetes</taxon>
        <taxon>Propionibacteriales</taxon>
        <taxon>Propionibacteriaceae</taxon>
        <taxon>Propionibacterium</taxon>
    </lineage>
</organism>
<comment type="caution">
    <text evidence="5">The sequence shown here is derived from an EMBL/GenBank/DDBJ whole genome shotgun (WGS) entry which is preliminary data.</text>
</comment>
<evidence type="ECO:0000256" key="3">
    <source>
        <dbReference type="ARBA" id="ARBA00022777"/>
    </source>
</evidence>
<keyword evidence="3 4" id="KW-0418">Kinase</keyword>